<keyword evidence="2" id="KW-1185">Reference proteome</keyword>
<evidence type="ECO:0000313" key="2">
    <source>
        <dbReference type="Proteomes" id="UP000814128"/>
    </source>
</evidence>
<name>A0ACB8QAL6_9AGAM</name>
<comment type="caution">
    <text evidence="1">The sequence shown here is derived from an EMBL/GenBank/DDBJ whole genome shotgun (WGS) entry which is preliminary data.</text>
</comment>
<reference evidence="1" key="1">
    <citation type="submission" date="2021-02" db="EMBL/GenBank/DDBJ databases">
        <authorList>
            <consortium name="DOE Joint Genome Institute"/>
            <person name="Ahrendt S."/>
            <person name="Looney B.P."/>
            <person name="Miyauchi S."/>
            <person name="Morin E."/>
            <person name="Drula E."/>
            <person name="Courty P.E."/>
            <person name="Chicoki N."/>
            <person name="Fauchery L."/>
            <person name="Kohler A."/>
            <person name="Kuo A."/>
            <person name="Labutti K."/>
            <person name="Pangilinan J."/>
            <person name="Lipzen A."/>
            <person name="Riley R."/>
            <person name="Andreopoulos W."/>
            <person name="He G."/>
            <person name="Johnson J."/>
            <person name="Barry K.W."/>
            <person name="Grigoriev I.V."/>
            <person name="Nagy L."/>
            <person name="Hibbett D."/>
            <person name="Henrissat B."/>
            <person name="Matheny P.B."/>
            <person name="Labbe J."/>
            <person name="Martin F."/>
        </authorList>
    </citation>
    <scope>NUCLEOTIDE SEQUENCE</scope>
    <source>
        <strain evidence="1">EC-137</strain>
    </source>
</reference>
<proteinExistence type="predicted"/>
<dbReference type="EMBL" id="MU273717">
    <property type="protein sequence ID" value="KAI0028858.1"/>
    <property type="molecule type" value="Genomic_DNA"/>
</dbReference>
<reference evidence="1" key="2">
    <citation type="journal article" date="2022" name="New Phytol.">
        <title>Evolutionary transition to the ectomycorrhizal habit in the genomes of a hyperdiverse lineage of mushroom-forming fungi.</title>
        <authorList>
            <person name="Looney B."/>
            <person name="Miyauchi S."/>
            <person name="Morin E."/>
            <person name="Drula E."/>
            <person name="Courty P.E."/>
            <person name="Kohler A."/>
            <person name="Kuo A."/>
            <person name="LaButti K."/>
            <person name="Pangilinan J."/>
            <person name="Lipzen A."/>
            <person name="Riley R."/>
            <person name="Andreopoulos W."/>
            <person name="He G."/>
            <person name="Johnson J."/>
            <person name="Nolan M."/>
            <person name="Tritt A."/>
            <person name="Barry K.W."/>
            <person name="Grigoriev I.V."/>
            <person name="Nagy L.G."/>
            <person name="Hibbett D."/>
            <person name="Henrissat B."/>
            <person name="Matheny P.B."/>
            <person name="Labbe J."/>
            <person name="Martin F.M."/>
        </authorList>
    </citation>
    <scope>NUCLEOTIDE SEQUENCE</scope>
    <source>
        <strain evidence="1">EC-137</strain>
    </source>
</reference>
<evidence type="ECO:0000313" key="1">
    <source>
        <dbReference type="EMBL" id="KAI0028858.1"/>
    </source>
</evidence>
<accession>A0ACB8QAL6</accession>
<protein>
    <submittedName>
        <fullName evidence="1">Kinase-like domain-containing protein</fullName>
    </submittedName>
</protein>
<dbReference type="Proteomes" id="UP000814128">
    <property type="component" value="Unassembled WGS sequence"/>
</dbReference>
<sequence>MYTTWSTRKQRLGVLLGSDGSETEEGLALDRLLHGQRIIGGTSKTSEVEAVRFTDNDLILIGTLEFGQFSVVDVVKCSLDARLYIRKSIEKRFAYKTRDQCNPQVERDILLLAREKSAVWVPHLLCAFQTETHLNLLMPYAEGGTLWDVLESSPLDGRIIESDLLWWLPQIIAALDWCHEHGFVHRDVKPHNFVVTNYSYIQLIDFGSAAPLLPQAVDGSRQVLRRFCLVPCGTCDYISPEILQAHEAALVALEMSETLNDPINPSEISAKLNGYGLETDWWSMGAMVYEMIYGIAPFFANDVRTTYLKIMDHKRSLHFSSTIPVSSALQDLIARLLTDSSGRLGRYGVADIQNHPFFSGVSWQDLHRQSRPESLHLPVFTYSDEPVQVNYATTDGIEPLFPSLASPKFDFSAFFNASQLSSHVSSAPQLALHTNNSRSILRERASDYFIGFSWGPTQGAFAVAPQCSNSPLELHLRTPRRILAINGASSRPASPSSTPLYPFVTPLRPSLQTPQAGFSTLPRTSAIRRTVRRRAVSDREAMRQLVDCVGKSAQKKVLAAGRTPRTIGRSMRYTGTEKTIRFVPAPIEIGLNSMRYERACGADATVDIVSSEAQSLWDYGDLCPTEDESGSIPPSPSPSPRPGSAMSMLSRRSATPTMGTWSMPFPGGGLGPPGKRSGSPVDAHSRIPLPPDDPSGHSMVEGRQRTPASEIQHTSQEHIRQSSRPMTGVTFSGKVAVVEMQHSLKADVLKSLEARYDNLLAEIALLSQKIEQCAQNRTSGQGHTCLD</sequence>
<organism evidence="1 2">
    <name type="scientific">Vararia minispora EC-137</name>
    <dbReference type="NCBI Taxonomy" id="1314806"/>
    <lineage>
        <taxon>Eukaryota</taxon>
        <taxon>Fungi</taxon>
        <taxon>Dikarya</taxon>
        <taxon>Basidiomycota</taxon>
        <taxon>Agaricomycotina</taxon>
        <taxon>Agaricomycetes</taxon>
        <taxon>Russulales</taxon>
        <taxon>Lachnocladiaceae</taxon>
        <taxon>Vararia</taxon>
    </lineage>
</organism>
<gene>
    <name evidence="1" type="ORF">K488DRAFT_80464</name>
</gene>